<gene>
    <name evidence="3" type="ORF">DES52_11574</name>
</gene>
<evidence type="ECO:0000259" key="2">
    <source>
        <dbReference type="PROSITE" id="PS50206"/>
    </source>
</evidence>
<keyword evidence="3" id="KW-0378">Hydrolase</keyword>
<dbReference type="PANTHER" id="PTHR43084">
    <property type="entry name" value="PERSULFIDE DIOXYGENASE ETHE1"/>
    <property type="match status" value="1"/>
</dbReference>
<dbReference type="InterPro" id="IPR044528">
    <property type="entry name" value="POD-like_MBL-fold"/>
</dbReference>
<dbReference type="AlphaFoldDB" id="A0A318SID3"/>
<dbReference type="CDD" id="cd00158">
    <property type="entry name" value="RHOD"/>
    <property type="match status" value="1"/>
</dbReference>
<evidence type="ECO:0000313" key="4">
    <source>
        <dbReference type="Proteomes" id="UP000248326"/>
    </source>
</evidence>
<keyword evidence="4" id="KW-1185">Reference proteome</keyword>
<proteinExistence type="predicted"/>
<dbReference type="RefSeq" id="WP_110888049.1">
    <property type="nucleotide sequence ID" value="NZ_QJSX01000015.1"/>
</dbReference>
<dbReference type="Gene3D" id="3.60.15.10">
    <property type="entry name" value="Ribonuclease Z/Hydroxyacylglutathione hydrolase-like"/>
    <property type="match status" value="1"/>
</dbReference>
<dbReference type="Pfam" id="PF00753">
    <property type="entry name" value="Lactamase_B"/>
    <property type="match status" value="1"/>
</dbReference>
<sequence>MILHTIKTEGLSALSYFIADEEAGCAAVVDPRRDVDVYLDFAKKHGVRITHVIETHIHADFVSGARELCTLTSATVYGGPGDYGFDVHKLQDGEELTLGKLELRALHTPGHSPDAISLVLSGGGLGAEGEWALLSGDTLFNAEVGRPDLASGVSAEDGARQLHHSLTEKFGALDDGLLVLPAHGHGSPCGGRIGIRDCTTLGYERQHNPHFKATDEASFVTNLTSDLPPQPSYYGRVKKLNASGPGYLGVRPATPWLSPQDFREAMEDPDSVVLDAREIEAYASAHLDGSLNIALRDAFPIHAGWMLAPHHRLLIVLDSPDHEEIVERHLLRLGLESILGFLRHGMRGWIEAGLPWRQGGQMSVQELRACLDANDDVQVLDVRRPDEWRTGHVPTAKHAFLGTLWEDLPKLGLDPERPVAVYCGSGYRSSMAVSILERHGFKDARNVLGSVSAWKAAGFDLSLPSEVSRA</sequence>
<dbReference type="OrthoDB" id="9784009at2"/>
<dbReference type="Gene3D" id="3.40.250.10">
    <property type="entry name" value="Rhodanese-like domain"/>
    <property type="match status" value="2"/>
</dbReference>
<reference evidence="3 4" key="1">
    <citation type="submission" date="2018-06" db="EMBL/GenBank/DDBJ databases">
        <title>Genomic Encyclopedia of Type Strains, Phase IV (KMG-IV): sequencing the most valuable type-strain genomes for metagenomic binning, comparative biology and taxonomic classification.</title>
        <authorList>
            <person name="Goeker M."/>
        </authorList>
    </citation>
    <scope>NUCLEOTIDE SEQUENCE [LARGE SCALE GENOMIC DNA]</scope>
    <source>
        <strain evidence="3 4">DSM 18048</strain>
    </source>
</reference>
<dbReference type="GO" id="GO:0006749">
    <property type="term" value="P:glutathione metabolic process"/>
    <property type="evidence" value="ECO:0007669"/>
    <property type="project" value="InterPro"/>
</dbReference>
<dbReference type="GO" id="GO:0046872">
    <property type="term" value="F:metal ion binding"/>
    <property type="evidence" value="ECO:0007669"/>
    <property type="project" value="UniProtKB-KW"/>
</dbReference>
<dbReference type="InterPro" id="IPR036873">
    <property type="entry name" value="Rhodanese-like_dom_sf"/>
</dbReference>
<feature type="domain" description="Rhodanese" evidence="2">
    <location>
        <begin position="373"/>
        <end position="463"/>
    </location>
</feature>
<evidence type="ECO:0000313" key="3">
    <source>
        <dbReference type="EMBL" id="PYE51142.1"/>
    </source>
</evidence>
<dbReference type="InterPro" id="IPR001763">
    <property type="entry name" value="Rhodanese-like_dom"/>
</dbReference>
<dbReference type="GO" id="GO:0050313">
    <property type="term" value="F:sulfur dioxygenase activity"/>
    <property type="evidence" value="ECO:0007669"/>
    <property type="project" value="InterPro"/>
</dbReference>
<accession>A0A318SID3</accession>
<dbReference type="PANTHER" id="PTHR43084:SF1">
    <property type="entry name" value="PERSULFIDE DIOXYGENASE ETHE1, MITOCHONDRIAL"/>
    <property type="match status" value="1"/>
</dbReference>
<feature type="domain" description="Rhodanese" evidence="2">
    <location>
        <begin position="267"/>
        <end position="358"/>
    </location>
</feature>
<dbReference type="SMART" id="SM00450">
    <property type="entry name" value="RHOD"/>
    <property type="match status" value="2"/>
</dbReference>
<dbReference type="SUPFAM" id="SSF56281">
    <property type="entry name" value="Metallo-hydrolase/oxidoreductase"/>
    <property type="match status" value="1"/>
</dbReference>
<organism evidence="3 4">
    <name type="scientific">Deinococcus yavapaiensis KR-236</name>
    <dbReference type="NCBI Taxonomy" id="694435"/>
    <lineage>
        <taxon>Bacteria</taxon>
        <taxon>Thermotogati</taxon>
        <taxon>Deinococcota</taxon>
        <taxon>Deinococci</taxon>
        <taxon>Deinococcales</taxon>
        <taxon>Deinococcaceae</taxon>
        <taxon>Deinococcus</taxon>
    </lineage>
</organism>
<comment type="caution">
    <text evidence="3">The sequence shown here is derived from an EMBL/GenBank/DDBJ whole genome shotgun (WGS) entry which is preliminary data.</text>
</comment>
<dbReference type="InterPro" id="IPR001279">
    <property type="entry name" value="Metallo-B-lactamas"/>
</dbReference>
<protein>
    <submittedName>
        <fullName evidence="3">Hydroxyacylglutathione hydrolase</fullName>
    </submittedName>
</protein>
<evidence type="ECO:0000256" key="1">
    <source>
        <dbReference type="ARBA" id="ARBA00022723"/>
    </source>
</evidence>
<keyword evidence="1" id="KW-0479">Metal-binding</keyword>
<dbReference type="SUPFAM" id="SSF52821">
    <property type="entry name" value="Rhodanese/Cell cycle control phosphatase"/>
    <property type="match status" value="2"/>
</dbReference>
<dbReference type="EMBL" id="QJSX01000015">
    <property type="protein sequence ID" value="PYE51142.1"/>
    <property type="molecule type" value="Genomic_DNA"/>
</dbReference>
<dbReference type="Pfam" id="PF00581">
    <property type="entry name" value="Rhodanese"/>
    <property type="match status" value="2"/>
</dbReference>
<dbReference type="GO" id="GO:0016787">
    <property type="term" value="F:hydrolase activity"/>
    <property type="evidence" value="ECO:0007669"/>
    <property type="project" value="UniProtKB-KW"/>
</dbReference>
<dbReference type="GO" id="GO:0070813">
    <property type="term" value="P:hydrogen sulfide metabolic process"/>
    <property type="evidence" value="ECO:0007669"/>
    <property type="project" value="TreeGrafter"/>
</dbReference>
<dbReference type="InterPro" id="IPR051682">
    <property type="entry name" value="Mito_Persulfide_Diox"/>
</dbReference>
<name>A0A318SID3_9DEIO</name>
<dbReference type="SMART" id="SM00849">
    <property type="entry name" value="Lactamase_B"/>
    <property type="match status" value="1"/>
</dbReference>
<dbReference type="InterPro" id="IPR036866">
    <property type="entry name" value="RibonucZ/Hydroxyglut_hydro"/>
</dbReference>
<dbReference type="Proteomes" id="UP000248326">
    <property type="component" value="Unassembled WGS sequence"/>
</dbReference>
<dbReference type="CDD" id="cd07724">
    <property type="entry name" value="POD-like_MBL-fold"/>
    <property type="match status" value="1"/>
</dbReference>
<dbReference type="PROSITE" id="PS50206">
    <property type="entry name" value="RHODANESE_3"/>
    <property type="match status" value="2"/>
</dbReference>